<evidence type="ECO:0000313" key="2">
    <source>
        <dbReference type="EMBL" id="KTD63463.1"/>
    </source>
</evidence>
<dbReference type="OrthoDB" id="5652638at2"/>
<protein>
    <submittedName>
        <fullName evidence="2">Uncharacterized protein</fullName>
    </submittedName>
</protein>
<keyword evidence="3" id="KW-1185">Reference proteome</keyword>
<organism evidence="2 3">
    <name type="scientific">Legionella santicrucis</name>
    <dbReference type="NCBI Taxonomy" id="45074"/>
    <lineage>
        <taxon>Bacteria</taxon>
        <taxon>Pseudomonadati</taxon>
        <taxon>Pseudomonadota</taxon>
        <taxon>Gammaproteobacteria</taxon>
        <taxon>Legionellales</taxon>
        <taxon>Legionellaceae</taxon>
        <taxon>Legionella</taxon>
    </lineage>
</organism>
<name>A0A0W0Z2U5_9GAMM</name>
<reference evidence="2 3" key="1">
    <citation type="submission" date="2015-11" db="EMBL/GenBank/DDBJ databases">
        <title>Genomic analysis of 38 Legionella species identifies large and diverse effector repertoires.</title>
        <authorList>
            <person name="Burstein D."/>
            <person name="Amaro F."/>
            <person name="Zusman T."/>
            <person name="Lifshitz Z."/>
            <person name="Cohen O."/>
            <person name="Gilbert J.A."/>
            <person name="Pupko T."/>
            <person name="Shuman H.A."/>
            <person name="Segal G."/>
        </authorList>
    </citation>
    <scope>NUCLEOTIDE SEQUENCE [LARGE SCALE GENOMIC DNA]</scope>
    <source>
        <strain evidence="2 3">SC-63-C7</strain>
    </source>
</reference>
<evidence type="ECO:0000256" key="1">
    <source>
        <dbReference type="SAM" id="MobiDB-lite"/>
    </source>
</evidence>
<dbReference type="EMBL" id="LNYU01000025">
    <property type="protein sequence ID" value="KTD63463.1"/>
    <property type="molecule type" value="Genomic_DNA"/>
</dbReference>
<evidence type="ECO:0000313" key="3">
    <source>
        <dbReference type="Proteomes" id="UP000054703"/>
    </source>
</evidence>
<dbReference type="AlphaFoldDB" id="A0A0W0Z2U5"/>
<dbReference type="STRING" id="45074.Lsan_1293"/>
<accession>A0A0W0Z2U5</accession>
<feature type="region of interest" description="Disordered" evidence="1">
    <location>
        <begin position="403"/>
        <end position="443"/>
    </location>
</feature>
<comment type="caution">
    <text evidence="2">The sequence shown here is derived from an EMBL/GenBank/DDBJ whole genome shotgun (WGS) entry which is preliminary data.</text>
</comment>
<dbReference type="Proteomes" id="UP000054703">
    <property type="component" value="Unassembled WGS sequence"/>
</dbReference>
<sequence>MPSDVEKLLEQINSARKSLKTKADDVSSNLPIQLKTDIYSLCEETEKETSRLMKLNETNPKEALKALQTIKENLDKTNFLVDSVKLTLIAKESNPSFLTKLSNETRRIGDTFNDMTFDTSRSAGNKLLTCMKSVVTTCLDTAIGTAKGVRQGFVENEGISKTMKGVLKGATMGAVLGGSGGFADSFMNDRDKARKMIANLRQDHGNELLVLYEKTRNESDPAFKANKARIEILKEEGKYLSELESRLNNNPDAKTCSEVVGSLRVLSLTSAGSSLMHTALEVIHDFSSPQKFGGLEGAKALEKLGKDVVSATKNFNAILDDSQASLPSKLFSITKAFAKATWEGVKDSMKGMVEGFQEGKGLSTIGSTIKGALFGGFSGLASGFNQSLEKDLAAKQEKGGILLGAPSSSSKQINLGSTPLLSEGSSSREDNIDKDHDRNLQPT</sequence>
<feature type="compositionally biased region" description="Polar residues" evidence="1">
    <location>
        <begin position="406"/>
        <end position="425"/>
    </location>
</feature>
<proteinExistence type="predicted"/>
<feature type="compositionally biased region" description="Basic and acidic residues" evidence="1">
    <location>
        <begin position="426"/>
        <end position="443"/>
    </location>
</feature>
<dbReference type="PATRIC" id="fig|45074.5.peg.1376"/>
<gene>
    <name evidence="2" type="ORF">Lsan_1293</name>
</gene>